<keyword evidence="2 7" id="KW-0479">Metal-binding</keyword>
<evidence type="ECO:0000256" key="7">
    <source>
        <dbReference type="PIRSR" id="PIRSR038994-3"/>
    </source>
</evidence>
<keyword evidence="4 5" id="KW-0119">Carbohydrate metabolism</keyword>
<evidence type="ECO:0000313" key="9">
    <source>
        <dbReference type="EMBL" id="EFV14032.1"/>
    </source>
</evidence>
<dbReference type="Pfam" id="PF01979">
    <property type="entry name" value="Amidohydro_1"/>
    <property type="match status" value="1"/>
</dbReference>
<comment type="caution">
    <text evidence="9">The sequence shown here is derived from an EMBL/GenBank/DDBJ whole genome shotgun (WGS) entry which is preliminary data.</text>
</comment>
<evidence type="ECO:0000256" key="5">
    <source>
        <dbReference type="PIRNR" id="PIRNR038994"/>
    </source>
</evidence>
<evidence type="ECO:0000259" key="8">
    <source>
        <dbReference type="Pfam" id="PF01979"/>
    </source>
</evidence>
<dbReference type="Gene3D" id="2.30.40.10">
    <property type="entry name" value="Urease, subunit C, domain 1"/>
    <property type="match status" value="1"/>
</dbReference>
<dbReference type="InterPro" id="IPR011059">
    <property type="entry name" value="Metal-dep_hydrolase_composite"/>
</dbReference>
<organism evidence="9 10">
    <name type="scientific">Segniliparus rugosus (strain ATCC BAA-974 / DSM 45345 / CCUG 50838 / CIP 108380 / JCM 13579 / CDC 945)</name>
    <dbReference type="NCBI Taxonomy" id="679197"/>
    <lineage>
        <taxon>Bacteria</taxon>
        <taxon>Bacillati</taxon>
        <taxon>Actinomycetota</taxon>
        <taxon>Actinomycetes</taxon>
        <taxon>Mycobacteriales</taxon>
        <taxon>Segniliparaceae</taxon>
        <taxon>Segniliparus</taxon>
    </lineage>
</organism>
<dbReference type="InterPro" id="IPR032466">
    <property type="entry name" value="Metal_Hydrolase"/>
</dbReference>
<comment type="cofactor">
    <cofactor evidence="7">
        <name>a divalent metal cation</name>
        <dbReference type="ChEBI" id="CHEBI:60240"/>
    </cofactor>
    <text evidence="7">Binds 1 divalent metal cation per subunit.</text>
</comment>
<comment type="similarity">
    <text evidence="1 5">Belongs to the metallo-dependent hydrolases superfamily. NagA family.</text>
</comment>
<protein>
    <submittedName>
        <fullName evidence="9">N-acetylglucosamine-6-phosphate deacetylase</fullName>
    </submittedName>
</protein>
<accession>E5XNP2</accession>
<evidence type="ECO:0000256" key="6">
    <source>
        <dbReference type="PIRSR" id="PIRSR038994-1"/>
    </source>
</evidence>
<dbReference type="AlphaFoldDB" id="E5XNP2"/>
<keyword evidence="3 5" id="KW-0378">Hydrolase</keyword>
<feature type="active site" description="Proton donor/acceptor" evidence="6">
    <location>
        <position position="259"/>
    </location>
</feature>
<dbReference type="PANTHER" id="PTHR11113">
    <property type="entry name" value="N-ACETYLGLUCOSAMINE-6-PHOSPHATE DEACETYLASE"/>
    <property type="match status" value="1"/>
</dbReference>
<dbReference type="STRING" id="679197.HMPREF9336_01113"/>
<sequence>MVFTVRNGAIAQRQAFEEWSRAWPKAVPPTHLGRLFPGLVDIHCHGGGGHTFCTTDPDEARKAAEFHHRSGSTTVVASLVTASEEVLQAQIRALRPLADEGVIAGIHLEGPFLAASRCGAQDPRYLVPPDPSMTRRLLETGEGTVVMMTLAPELLGADEVVSVLDDAGVTVAFGHTAADYATFRRALDAPKPRVVTHLGNGMAPMHHRAPGPVGAVLHKIATDGTSSTHIELIADGQHVADQFVAMLAAVGGEVVLVSDAMAASGMPDGPYRLGELDVVVQDGVARLANGSLAGSTSALADIARRSPMSLGALARYVGSGPAEALGLADIGELLPGSHADFVVLDEDRGVRQVMRRGEWLS</sequence>
<evidence type="ECO:0000313" key="10">
    <source>
        <dbReference type="Proteomes" id="UP000004816"/>
    </source>
</evidence>
<feature type="binding site" evidence="7">
    <location>
        <position position="197"/>
    </location>
    <ligand>
        <name>Zn(2+)</name>
        <dbReference type="ChEBI" id="CHEBI:29105"/>
    </ligand>
</feature>
<dbReference type="Proteomes" id="UP000004816">
    <property type="component" value="Unassembled WGS sequence"/>
</dbReference>
<dbReference type="PIRSF" id="PIRSF038994">
    <property type="entry name" value="NagA"/>
    <property type="match status" value="1"/>
</dbReference>
<dbReference type="SUPFAM" id="SSF51338">
    <property type="entry name" value="Composite domain of metallo-dependent hydrolases"/>
    <property type="match status" value="1"/>
</dbReference>
<evidence type="ECO:0000256" key="1">
    <source>
        <dbReference type="ARBA" id="ARBA00010716"/>
    </source>
</evidence>
<dbReference type="Gene3D" id="3.20.20.140">
    <property type="entry name" value="Metal-dependent hydrolases"/>
    <property type="match status" value="1"/>
</dbReference>
<dbReference type="PANTHER" id="PTHR11113:SF14">
    <property type="entry name" value="N-ACETYLGLUCOSAMINE-6-PHOSPHATE DEACETYLASE"/>
    <property type="match status" value="1"/>
</dbReference>
<proteinExistence type="inferred from homology"/>
<name>E5XNP2_SEGRC</name>
<reference evidence="9 10" key="1">
    <citation type="journal article" date="2011" name="Stand. Genomic Sci.">
        <title>High quality draft genome sequence of Segniliparus rugosus CDC 945(T)= (ATCC BAA-974(T)).</title>
        <authorList>
            <person name="Earl A.M."/>
            <person name="Desjardins C.A."/>
            <person name="Fitzgerald M.G."/>
            <person name="Arachchi H.M."/>
            <person name="Zeng Q."/>
            <person name="Mehta T."/>
            <person name="Griggs A."/>
            <person name="Birren B.W."/>
            <person name="Toney N.C."/>
            <person name="Carr J."/>
            <person name="Posey J."/>
            <person name="Butler W.R."/>
        </authorList>
    </citation>
    <scope>NUCLEOTIDE SEQUENCE [LARGE SCALE GENOMIC DNA]</scope>
    <source>
        <strain evidence="10">ATCC BAA-974 / DSM 45345 / CCUG 50838 / CIP 108380 / JCM 13579 / CDC 945</strain>
    </source>
</reference>
<dbReference type="GO" id="GO:0008448">
    <property type="term" value="F:N-acetylglucosamine-6-phosphate deacetylase activity"/>
    <property type="evidence" value="ECO:0007669"/>
    <property type="project" value="InterPro"/>
</dbReference>
<dbReference type="InterPro" id="IPR006680">
    <property type="entry name" value="Amidohydro-rel"/>
</dbReference>
<feature type="binding site" evidence="7">
    <location>
        <position position="109"/>
    </location>
    <ligand>
        <name>Zn(2+)</name>
        <dbReference type="ChEBI" id="CHEBI:29105"/>
    </ligand>
</feature>
<dbReference type="eggNOG" id="COG1820">
    <property type="taxonomic scope" value="Bacteria"/>
</dbReference>
<feature type="domain" description="Amidohydrolase-related" evidence="8">
    <location>
        <begin position="35"/>
        <end position="359"/>
    </location>
</feature>
<dbReference type="GO" id="GO:0046872">
    <property type="term" value="F:metal ion binding"/>
    <property type="evidence" value="ECO:0007669"/>
    <property type="project" value="UniProtKB-KW"/>
</dbReference>
<evidence type="ECO:0000256" key="3">
    <source>
        <dbReference type="ARBA" id="ARBA00022801"/>
    </source>
</evidence>
<dbReference type="InterPro" id="IPR003764">
    <property type="entry name" value="GlcNAc_6-P_deAcase"/>
</dbReference>
<evidence type="ECO:0000256" key="4">
    <source>
        <dbReference type="ARBA" id="ARBA00023277"/>
    </source>
</evidence>
<dbReference type="EMBL" id="ACZI02000003">
    <property type="protein sequence ID" value="EFV14032.1"/>
    <property type="molecule type" value="Genomic_DNA"/>
</dbReference>
<evidence type="ECO:0000256" key="2">
    <source>
        <dbReference type="ARBA" id="ARBA00022723"/>
    </source>
</evidence>
<dbReference type="GO" id="GO:0006046">
    <property type="term" value="P:N-acetylglucosamine catabolic process"/>
    <property type="evidence" value="ECO:0007669"/>
    <property type="project" value="TreeGrafter"/>
</dbReference>
<gene>
    <name evidence="9" type="ORF">HMPREF9336_01113</name>
</gene>
<dbReference type="SUPFAM" id="SSF51556">
    <property type="entry name" value="Metallo-dependent hydrolases"/>
    <property type="match status" value="1"/>
</dbReference>
<keyword evidence="10" id="KW-1185">Reference proteome</keyword>
<feature type="binding site" evidence="7">
    <location>
        <position position="175"/>
    </location>
    <ligand>
        <name>Zn(2+)</name>
        <dbReference type="ChEBI" id="CHEBI:29105"/>
    </ligand>
</feature>
<dbReference type="HOGENOM" id="CLU_032482_1_2_11"/>